<dbReference type="CDD" id="cd08414">
    <property type="entry name" value="PBP2_LTTR_aromatics_like"/>
    <property type="match status" value="1"/>
</dbReference>
<evidence type="ECO:0000256" key="2">
    <source>
        <dbReference type="ARBA" id="ARBA00023015"/>
    </source>
</evidence>
<dbReference type="SUPFAM" id="SSF53850">
    <property type="entry name" value="Periplasmic binding protein-like II"/>
    <property type="match status" value="1"/>
</dbReference>
<dbReference type="InterPro" id="IPR036390">
    <property type="entry name" value="WH_DNA-bd_sf"/>
</dbReference>
<organism evidence="6 7">
    <name type="scientific">Priestia megaterium (strain ATCC 14581 / DSM 32 / CCUG 1817 / JCM 2506 / NBRC 15308 / NCIMB 9376 / NCTC 10342 / NRRL B-14308 / VKM B-512 / Ford 19)</name>
    <name type="common">Bacillus megaterium</name>
    <dbReference type="NCBI Taxonomy" id="1348623"/>
    <lineage>
        <taxon>Bacteria</taxon>
        <taxon>Bacillati</taxon>
        <taxon>Bacillota</taxon>
        <taxon>Bacilli</taxon>
        <taxon>Bacillales</taxon>
        <taxon>Bacillaceae</taxon>
        <taxon>Priestia</taxon>
    </lineage>
</organism>
<feature type="domain" description="HTH lysR-type" evidence="5">
    <location>
        <begin position="1"/>
        <end position="58"/>
    </location>
</feature>
<dbReference type="KEGG" id="bmeg:BG04_4143"/>
<dbReference type="Proteomes" id="UP000031829">
    <property type="component" value="Chromosome"/>
</dbReference>
<gene>
    <name evidence="6" type="ORF">BG04_4143</name>
</gene>
<dbReference type="Pfam" id="PF03466">
    <property type="entry name" value="LysR_substrate"/>
    <property type="match status" value="1"/>
</dbReference>
<dbReference type="GeneID" id="93642164"/>
<proteinExistence type="inferred from homology"/>
<evidence type="ECO:0000256" key="4">
    <source>
        <dbReference type="ARBA" id="ARBA00023163"/>
    </source>
</evidence>
<dbReference type="Pfam" id="PF00126">
    <property type="entry name" value="HTH_1"/>
    <property type="match status" value="1"/>
</dbReference>
<dbReference type="HOGENOM" id="CLU_039613_6_4_9"/>
<dbReference type="RefSeq" id="WP_034655221.1">
    <property type="nucleotide sequence ID" value="NZ_BCVB01000005.1"/>
</dbReference>
<dbReference type="Gene3D" id="1.10.10.10">
    <property type="entry name" value="Winged helix-like DNA-binding domain superfamily/Winged helix DNA-binding domain"/>
    <property type="match status" value="1"/>
</dbReference>
<dbReference type="FunFam" id="1.10.10.10:FF:000001">
    <property type="entry name" value="LysR family transcriptional regulator"/>
    <property type="match status" value="1"/>
</dbReference>
<evidence type="ECO:0000259" key="5">
    <source>
        <dbReference type="PROSITE" id="PS50931"/>
    </source>
</evidence>
<evidence type="ECO:0000313" key="6">
    <source>
        <dbReference type="EMBL" id="AJI20279.1"/>
    </source>
</evidence>
<accession>A0A0B6AKE0</accession>
<keyword evidence="4" id="KW-0804">Transcription</keyword>
<dbReference type="GO" id="GO:0003677">
    <property type="term" value="F:DNA binding"/>
    <property type="evidence" value="ECO:0007669"/>
    <property type="project" value="UniProtKB-KW"/>
</dbReference>
<dbReference type="PANTHER" id="PTHR30346">
    <property type="entry name" value="TRANSCRIPTIONAL DUAL REGULATOR HCAR-RELATED"/>
    <property type="match status" value="1"/>
</dbReference>
<name>A0A0B6AKE0_PRIM2</name>
<keyword evidence="3" id="KW-0238">DNA-binding</keyword>
<comment type="similarity">
    <text evidence="1">Belongs to the LysR transcriptional regulatory family.</text>
</comment>
<dbReference type="InterPro" id="IPR005119">
    <property type="entry name" value="LysR_subst-bd"/>
</dbReference>
<dbReference type="InterPro" id="IPR000847">
    <property type="entry name" value="LysR_HTH_N"/>
</dbReference>
<dbReference type="EMBL" id="CP009920">
    <property type="protein sequence ID" value="AJI20279.1"/>
    <property type="molecule type" value="Genomic_DNA"/>
</dbReference>
<dbReference type="GO" id="GO:0003700">
    <property type="term" value="F:DNA-binding transcription factor activity"/>
    <property type="evidence" value="ECO:0007669"/>
    <property type="project" value="InterPro"/>
</dbReference>
<keyword evidence="2" id="KW-0805">Transcription regulation</keyword>
<dbReference type="Gene3D" id="3.40.190.10">
    <property type="entry name" value="Periplasmic binding protein-like II"/>
    <property type="match status" value="2"/>
</dbReference>
<dbReference type="GO" id="GO:0032993">
    <property type="term" value="C:protein-DNA complex"/>
    <property type="evidence" value="ECO:0007669"/>
    <property type="project" value="TreeGrafter"/>
</dbReference>
<dbReference type="SUPFAM" id="SSF46785">
    <property type="entry name" value="Winged helix' DNA-binding domain"/>
    <property type="match status" value="1"/>
</dbReference>
<protein>
    <submittedName>
        <fullName evidence="6">Bacterial regulatory helix-turn-helix, lysR family protein</fullName>
    </submittedName>
</protein>
<dbReference type="PROSITE" id="PS50931">
    <property type="entry name" value="HTH_LYSR"/>
    <property type="match status" value="1"/>
</dbReference>
<dbReference type="InterPro" id="IPR036388">
    <property type="entry name" value="WH-like_DNA-bd_sf"/>
</dbReference>
<dbReference type="PRINTS" id="PR00039">
    <property type="entry name" value="HTHLYSR"/>
</dbReference>
<evidence type="ECO:0000256" key="3">
    <source>
        <dbReference type="ARBA" id="ARBA00023125"/>
    </source>
</evidence>
<sequence length="289" mass="32859">MELRQLQYFIAVAEELNFSRAAERVKITQPPLSLQIQNLEKELDIVLFYRNKRQVKLTDAGKLFYTEVCKIFNHLERAVEDAKRTQHGEIGTIRVGFVGSATYDILPSILREFRNLYSEVEVHLFEMSTPMQLEALREGEIDIGVLRPPVNDEIVHTEIVSTVPCVLAVPKQHPLLKIKNVSLSDLKTYPFVMLSRKTWSNLYDEILGLCNPIIQQEALEFQTVIGLVAAKLGIAVVPQSAVNLHTQDVVYLDLDDQLPVASMGIAWRQKDQSPLVQSFIQLARETCLF</sequence>
<dbReference type="PANTHER" id="PTHR30346:SF0">
    <property type="entry name" value="HCA OPERON TRANSCRIPTIONAL ACTIVATOR HCAR"/>
    <property type="match status" value="1"/>
</dbReference>
<dbReference type="AlphaFoldDB" id="A0A0B6AKE0"/>
<reference evidence="6 7" key="1">
    <citation type="journal article" date="2015" name="Genome Announc.">
        <title>Complete genome sequences for 35 biothreat assay-relevant bacillus species.</title>
        <authorList>
            <person name="Johnson S.L."/>
            <person name="Daligault H.E."/>
            <person name="Davenport K.W."/>
            <person name="Jaissle J."/>
            <person name="Frey K.G."/>
            <person name="Ladner J.T."/>
            <person name="Broomall S.M."/>
            <person name="Bishop-Lilly K.A."/>
            <person name="Bruce D.C."/>
            <person name="Gibbons H.S."/>
            <person name="Coyne S.R."/>
            <person name="Lo C.C."/>
            <person name="Meincke L."/>
            <person name="Munk A.C."/>
            <person name="Koroleva G.I."/>
            <person name="Rosenzweig C.N."/>
            <person name="Palacios G.F."/>
            <person name="Redden C.L."/>
            <person name="Minogue T.D."/>
            <person name="Chain P.S."/>
        </authorList>
    </citation>
    <scope>NUCLEOTIDE SEQUENCE [LARGE SCALE GENOMIC DNA]</scope>
    <source>
        <strain evidence="7">ATCC 14581 / DSM 32 / JCM 2506 / NBRC 15308 / NCIMB 9376 / NCTC 10342 / NRRL B-14308 / VKM B-512</strain>
    </source>
</reference>
<evidence type="ECO:0000256" key="1">
    <source>
        <dbReference type="ARBA" id="ARBA00009437"/>
    </source>
</evidence>
<evidence type="ECO:0000313" key="7">
    <source>
        <dbReference type="Proteomes" id="UP000031829"/>
    </source>
</evidence>